<dbReference type="RefSeq" id="WP_267636127.1">
    <property type="nucleotide sequence ID" value="NZ_JAODIY010000004.1"/>
</dbReference>
<comment type="caution">
    <text evidence="1">The sequence shown here is derived from an EMBL/GenBank/DDBJ whole genome shotgun (WGS) entry which is preliminary data.</text>
</comment>
<dbReference type="InterPro" id="IPR008775">
    <property type="entry name" value="Phytyl_CoA_dOase-like"/>
</dbReference>
<reference evidence="1 2" key="1">
    <citation type="journal article" date="2014" name="Int. J. Syst. Evol. Microbiol.">
        <title>Complete genome sequence of Corynebacterium casei LMG S-19264T (=DSM 44701T), isolated from a smear-ripened cheese.</title>
        <authorList>
            <consortium name="US DOE Joint Genome Institute (JGI-PGF)"/>
            <person name="Walter F."/>
            <person name="Albersmeier A."/>
            <person name="Kalinowski J."/>
            <person name="Ruckert C."/>
        </authorList>
    </citation>
    <scope>NUCLEOTIDE SEQUENCE [LARGE SCALE GENOMIC DNA]</scope>
    <source>
        <strain evidence="1 2">CGMCC 4.7215</strain>
    </source>
</reference>
<dbReference type="SUPFAM" id="SSF51197">
    <property type="entry name" value="Clavaminate synthase-like"/>
    <property type="match status" value="1"/>
</dbReference>
<proteinExistence type="predicted"/>
<dbReference type="AlphaFoldDB" id="A0ABD5X1L9"/>
<protein>
    <submittedName>
        <fullName evidence="1">Phytanoyl-CoA dioxygenase family protein</fullName>
    </submittedName>
</protein>
<sequence>MSSLEQANEVYNKYGAYELMKRGISEGLRHLSAPYENLQTEDQWVGAKYYGNFAGFHNNFGGNLAETKCRTASGNPPQIETTQESEELEAAMELRHNGYTKIGNIYDEDVIDEVVSRYNNIIENKEHTKSSHSNDPGDGNVYIRGIDSPQEEYFPEAEQLVTEKVKNILRNYYRSHIQIRNLRAYRTHHIPPELMESKEVYNNHWHCDGKTSDHIKLFVCLGETTEEDGPLHIMPKKYTREYAKRNASFDRETDGAPNNVVEEHGEPVKFTGVAGDVMLANTQTCLHRAGVPDEGRSRDLVQLYIAPSSEPLPENWIDSELEGADPNVWSRLLKY</sequence>
<gene>
    <name evidence="1" type="ORF">ACFQJ7_03610</name>
</gene>
<accession>A0ABD5X1L9</accession>
<dbReference type="Pfam" id="PF05721">
    <property type="entry name" value="PhyH"/>
    <property type="match status" value="1"/>
</dbReference>
<dbReference type="Proteomes" id="UP001596414">
    <property type="component" value="Unassembled WGS sequence"/>
</dbReference>
<organism evidence="1 2">
    <name type="scientific">Halovenus rubra</name>
    <dbReference type="NCBI Taxonomy" id="869890"/>
    <lineage>
        <taxon>Archaea</taxon>
        <taxon>Methanobacteriati</taxon>
        <taxon>Methanobacteriota</taxon>
        <taxon>Stenosarchaea group</taxon>
        <taxon>Halobacteria</taxon>
        <taxon>Halobacteriales</taxon>
        <taxon>Haloarculaceae</taxon>
        <taxon>Halovenus</taxon>
    </lineage>
</organism>
<name>A0ABD5X1L9_9EURY</name>
<evidence type="ECO:0000313" key="1">
    <source>
        <dbReference type="EMBL" id="MFC7125126.1"/>
    </source>
</evidence>
<dbReference type="EMBL" id="JBHSZQ010000004">
    <property type="protein sequence ID" value="MFC7125126.1"/>
    <property type="molecule type" value="Genomic_DNA"/>
</dbReference>
<dbReference type="GO" id="GO:0051213">
    <property type="term" value="F:dioxygenase activity"/>
    <property type="evidence" value="ECO:0007669"/>
    <property type="project" value="UniProtKB-KW"/>
</dbReference>
<keyword evidence="1" id="KW-0560">Oxidoreductase</keyword>
<keyword evidence="1" id="KW-0223">Dioxygenase</keyword>
<evidence type="ECO:0000313" key="2">
    <source>
        <dbReference type="Proteomes" id="UP001596414"/>
    </source>
</evidence>
<dbReference type="Gene3D" id="2.60.120.620">
    <property type="entry name" value="q2cbj1_9rhob like domain"/>
    <property type="match status" value="1"/>
</dbReference>